<dbReference type="GO" id="GO:0005634">
    <property type="term" value="C:nucleus"/>
    <property type="evidence" value="ECO:0007669"/>
    <property type="project" value="TreeGrafter"/>
</dbReference>
<reference evidence="2 3" key="1">
    <citation type="submission" date="2014-02" db="EMBL/GenBank/DDBJ databases">
        <title>Single nucleus genome sequencing reveals high similarity among nuclei of an endomycorrhizal fungus.</title>
        <authorList>
            <person name="Lin K."/>
            <person name="Geurts R."/>
            <person name="Zhang Z."/>
            <person name="Limpens E."/>
            <person name="Saunders D.G."/>
            <person name="Mu D."/>
            <person name="Pang E."/>
            <person name="Cao H."/>
            <person name="Cha H."/>
            <person name="Lin T."/>
            <person name="Zhou Q."/>
            <person name="Shang Y."/>
            <person name="Li Y."/>
            <person name="Ivanov S."/>
            <person name="Sharma T."/>
            <person name="Velzen R.V."/>
            <person name="Ruijter N.D."/>
            <person name="Aanen D.K."/>
            <person name="Win J."/>
            <person name="Kamoun S."/>
            <person name="Bisseling T."/>
            <person name="Huang S."/>
        </authorList>
    </citation>
    <scope>NUCLEOTIDE SEQUENCE [LARGE SCALE GENOMIC DNA]</scope>
    <source>
        <strain evidence="3">DAOM197198w</strain>
    </source>
</reference>
<feature type="domain" description="HAT C-terminal dimerisation" evidence="1">
    <location>
        <begin position="171"/>
        <end position="219"/>
    </location>
</feature>
<dbReference type="Pfam" id="PF05699">
    <property type="entry name" value="Dimer_Tnp_hAT"/>
    <property type="match status" value="1"/>
</dbReference>
<dbReference type="PANTHER" id="PTHR46169">
    <property type="entry name" value="DNA REPLICATION-RELATED ELEMENT FACTOR, ISOFORM A"/>
    <property type="match status" value="1"/>
</dbReference>
<sequence>MPFEEATHEFSGNSYITLSRVIPIIKEMIFDLATEVPSNNDDFLNEDTIFGSEALEIQQTDFDDDEVISNITKKKISIKNPLNTVGILEKIKQNIYNALIYYWDIPNDLGLMAALLDPRYKNLDFLDDDEKQRIVQKLRSELGGVKTSTSEPLNNPSTPLNAESSMRSHKEIAQKYLAVPATSVSSERLFSDAGNLINTKRTSLDTNLAAKMLFLKRNLNTMHAFASEWNDEMSHIEID</sequence>
<dbReference type="HOGENOM" id="CLU_009123_4_2_1"/>
<dbReference type="STRING" id="1432141.A0A015I0F3"/>
<dbReference type="AlphaFoldDB" id="A0A015I0F3"/>
<keyword evidence="3" id="KW-1185">Reference proteome</keyword>
<evidence type="ECO:0000313" key="2">
    <source>
        <dbReference type="EMBL" id="EXX50412.1"/>
    </source>
</evidence>
<dbReference type="PANTHER" id="PTHR46169:SF15">
    <property type="entry name" value="INNER CENTROMERE PROTEIN A-LIKE ISOFORM X1-RELATED"/>
    <property type="match status" value="1"/>
</dbReference>
<dbReference type="InterPro" id="IPR052717">
    <property type="entry name" value="Vacuolar_transposase_reg"/>
</dbReference>
<dbReference type="EMBL" id="JEMT01029967">
    <property type="protein sequence ID" value="EXX50412.1"/>
    <property type="molecule type" value="Genomic_DNA"/>
</dbReference>
<proteinExistence type="predicted"/>
<dbReference type="GO" id="GO:0046983">
    <property type="term" value="F:protein dimerization activity"/>
    <property type="evidence" value="ECO:0007669"/>
    <property type="project" value="InterPro"/>
</dbReference>
<dbReference type="InterPro" id="IPR008906">
    <property type="entry name" value="HATC_C_dom"/>
</dbReference>
<dbReference type="Proteomes" id="UP000022910">
    <property type="component" value="Unassembled WGS sequence"/>
</dbReference>
<dbReference type="SUPFAM" id="SSF53098">
    <property type="entry name" value="Ribonuclease H-like"/>
    <property type="match status" value="1"/>
</dbReference>
<gene>
    <name evidence="2" type="ORF">RirG_271130</name>
</gene>
<organism evidence="2 3">
    <name type="scientific">Rhizophagus irregularis (strain DAOM 197198w)</name>
    <name type="common">Glomus intraradices</name>
    <dbReference type="NCBI Taxonomy" id="1432141"/>
    <lineage>
        <taxon>Eukaryota</taxon>
        <taxon>Fungi</taxon>
        <taxon>Fungi incertae sedis</taxon>
        <taxon>Mucoromycota</taxon>
        <taxon>Glomeromycotina</taxon>
        <taxon>Glomeromycetes</taxon>
        <taxon>Glomerales</taxon>
        <taxon>Glomeraceae</taxon>
        <taxon>Rhizophagus</taxon>
    </lineage>
</organism>
<accession>A0A015I0F3</accession>
<evidence type="ECO:0000313" key="3">
    <source>
        <dbReference type="Proteomes" id="UP000022910"/>
    </source>
</evidence>
<comment type="caution">
    <text evidence="2">The sequence shown here is derived from an EMBL/GenBank/DDBJ whole genome shotgun (WGS) entry which is preliminary data.</text>
</comment>
<evidence type="ECO:0000259" key="1">
    <source>
        <dbReference type="Pfam" id="PF05699"/>
    </source>
</evidence>
<protein>
    <recommendedName>
        <fullName evidence="1">HAT C-terminal dimerisation domain-containing protein</fullName>
    </recommendedName>
</protein>
<dbReference type="InterPro" id="IPR012337">
    <property type="entry name" value="RNaseH-like_sf"/>
</dbReference>
<name>A0A015I0F3_RHIIW</name>
<dbReference type="GO" id="GO:0006357">
    <property type="term" value="P:regulation of transcription by RNA polymerase II"/>
    <property type="evidence" value="ECO:0007669"/>
    <property type="project" value="TreeGrafter"/>
</dbReference>